<dbReference type="InterPro" id="IPR035069">
    <property type="entry name" value="TTHA1013/TTHA0281-like"/>
</dbReference>
<evidence type="ECO:0000313" key="2">
    <source>
        <dbReference type="Proteomes" id="UP000618445"/>
    </source>
</evidence>
<sequence length="68" mass="7528">MQSGPKGQILIEWDHEAEAFSATCNELNYLSSFGDTRQQAIINLKDAAPLMFEDSDLIEVVSIDLNLA</sequence>
<protein>
    <submittedName>
        <fullName evidence="1">Type II toxin-antitoxin system HicB family antitoxin</fullName>
    </submittedName>
</protein>
<evidence type="ECO:0000313" key="1">
    <source>
        <dbReference type="EMBL" id="MBD2316664.1"/>
    </source>
</evidence>
<reference evidence="1 2" key="1">
    <citation type="journal article" date="2020" name="ISME J.">
        <title>Comparative genomics reveals insights into cyanobacterial evolution and habitat adaptation.</title>
        <authorList>
            <person name="Chen M.Y."/>
            <person name="Teng W.K."/>
            <person name="Zhao L."/>
            <person name="Hu C.X."/>
            <person name="Zhou Y.K."/>
            <person name="Han B.P."/>
            <person name="Song L.R."/>
            <person name="Shu W.S."/>
        </authorList>
    </citation>
    <scope>NUCLEOTIDE SEQUENCE [LARGE SCALE GENOMIC DNA]</scope>
    <source>
        <strain evidence="1 2">FACHB-1050</strain>
    </source>
</reference>
<dbReference type="Gene3D" id="3.30.160.250">
    <property type="match status" value="1"/>
</dbReference>
<dbReference type="SUPFAM" id="SSF143100">
    <property type="entry name" value="TTHA1013/TTHA0281-like"/>
    <property type="match status" value="1"/>
</dbReference>
<keyword evidence="2" id="KW-1185">Reference proteome</keyword>
<gene>
    <name evidence="1" type="ORF">H6G05_07360</name>
</gene>
<dbReference type="EMBL" id="JACJQY010000008">
    <property type="protein sequence ID" value="MBD2316664.1"/>
    <property type="molecule type" value="Genomic_DNA"/>
</dbReference>
<dbReference type="Proteomes" id="UP000618445">
    <property type="component" value="Unassembled WGS sequence"/>
</dbReference>
<name>A0ABR8CB69_9CYAN</name>
<organism evidence="1 2">
    <name type="scientific">Phormidium tenue FACHB-1050</name>
    <dbReference type="NCBI Taxonomy" id="2692857"/>
    <lineage>
        <taxon>Bacteria</taxon>
        <taxon>Bacillati</taxon>
        <taxon>Cyanobacteriota</taxon>
        <taxon>Cyanophyceae</taxon>
        <taxon>Oscillatoriophycideae</taxon>
        <taxon>Oscillatoriales</taxon>
        <taxon>Oscillatoriaceae</taxon>
        <taxon>Phormidium</taxon>
    </lineage>
</organism>
<proteinExistence type="predicted"/>
<accession>A0ABR8CB69</accession>
<comment type="caution">
    <text evidence="1">The sequence shown here is derived from an EMBL/GenBank/DDBJ whole genome shotgun (WGS) entry which is preliminary data.</text>
</comment>